<organism evidence="4 5">
    <name type="scientific">Pseudomonas capsici</name>
    <dbReference type="NCBI Taxonomy" id="2810614"/>
    <lineage>
        <taxon>Bacteria</taxon>
        <taxon>Pseudomonadati</taxon>
        <taxon>Pseudomonadota</taxon>
        <taxon>Gammaproteobacteria</taxon>
        <taxon>Pseudomonadales</taxon>
        <taxon>Pseudomonadaceae</taxon>
        <taxon>Pseudomonas</taxon>
    </lineage>
</organism>
<gene>
    <name evidence="4" type="ORF">OH718_13255</name>
</gene>
<keyword evidence="2" id="KW-0472">Membrane</keyword>
<evidence type="ECO:0000256" key="1">
    <source>
        <dbReference type="SAM" id="Coils"/>
    </source>
</evidence>
<keyword evidence="2" id="KW-0812">Transmembrane</keyword>
<evidence type="ECO:0000256" key="2">
    <source>
        <dbReference type="SAM" id="Phobius"/>
    </source>
</evidence>
<name>A0ABT3BXP2_9PSED</name>
<proteinExistence type="predicted"/>
<feature type="transmembrane region" description="Helical" evidence="2">
    <location>
        <begin position="106"/>
        <end position="126"/>
    </location>
</feature>
<evidence type="ECO:0000256" key="3">
    <source>
        <dbReference type="SAM" id="SignalP"/>
    </source>
</evidence>
<dbReference type="RefSeq" id="WP_117182973.1">
    <property type="nucleotide sequence ID" value="NZ_JAFGZD010000003.1"/>
</dbReference>
<feature type="coiled-coil region" evidence="1">
    <location>
        <begin position="41"/>
        <end position="94"/>
    </location>
</feature>
<evidence type="ECO:0000313" key="5">
    <source>
        <dbReference type="Proteomes" id="UP001207294"/>
    </source>
</evidence>
<comment type="caution">
    <text evidence="4">The sequence shown here is derived from an EMBL/GenBank/DDBJ whole genome shotgun (WGS) entry which is preliminary data.</text>
</comment>
<keyword evidence="4" id="KW-0648">Protein biosynthesis</keyword>
<dbReference type="EMBL" id="JAOXML010000009">
    <property type="protein sequence ID" value="MCV4377566.1"/>
    <property type="molecule type" value="Genomic_DNA"/>
</dbReference>
<evidence type="ECO:0000313" key="4">
    <source>
        <dbReference type="EMBL" id="MCV4377566.1"/>
    </source>
</evidence>
<dbReference type="GeneID" id="93560223"/>
<dbReference type="Proteomes" id="UP001207294">
    <property type="component" value="Unassembled WGS sequence"/>
</dbReference>
<sequence length="136" mass="15035">MRSGALCLLMMLAVNSAVHAEESSGSDTAQALHLPSSASRIAELEQRLRESERLREEQLGQAQNAAAERESAQLTRLRQENQRLKLQLKEAQSIASSHLLTEQQQWFIAGGGVAVTALVCGIFVGGRRKQRQQWLN</sequence>
<keyword evidence="3" id="KW-0732">Signal</keyword>
<reference evidence="4 5" key="1">
    <citation type="submission" date="2022-10" db="EMBL/GenBank/DDBJ databases">
        <title>Characterization of Pseudomonas capsici strains from pepper and tomato in Georgia.</title>
        <authorList>
            <person name="Zhao M."/>
            <person name="Dutta B."/>
        </authorList>
    </citation>
    <scope>NUCLEOTIDE SEQUENCE [LARGE SCALE GENOMIC DNA]</scope>
    <source>
        <strain evidence="4 5">Pc20-5</strain>
    </source>
</reference>
<feature type="chain" id="PRO_5047175942" evidence="3">
    <location>
        <begin position="21"/>
        <end position="136"/>
    </location>
</feature>
<keyword evidence="5" id="KW-1185">Reference proteome</keyword>
<feature type="signal peptide" evidence="3">
    <location>
        <begin position="1"/>
        <end position="20"/>
    </location>
</feature>
<accession>A0ABT3BXP2</accession>
<keyword evidence="4" id="KW-0396">Initiation factor</keyword>
<dbReference type="GO" id="GO:0003743">
    <property type="term" value="F:translation initiation factor activity"/>
    <property type="evidence" value="ECO:0007669"/>
    <property type="project" value="UniProtKB-KW"/>
</dbReference>
<keyword evidence="2" id="KW-1133">Transmembrane helix</keyword>
<protein>
    <submittedName>
        <fullName evidence="4">Translation initiation factor 2</fullName>
    </submittedName>
</protein>
<keyword evidence="1" id="KW-0175">Coiled coil</keyword>